<proteinExistence type="predicted"/>
<reference evidence="3" key="2">
    <citation type="submission" date="2012-11" db="EMBL/GenBank/DDBJ databases">
        <authorList>
            <person name="Kuo A."/>
            <person name="Curtis B.A."/>
            <person name="Tanifuji G."/>
            <person name="Burki F."/>
            <person name="Gruber A."/>
            <person name="Irimia M."/>
            <person name="Maruyama S."/>
            <person name="Arias M.C."/>
            <person name="Ball S.G."/>
            <person name="Gile G.H."/>
            <person name="Hirakawa Y."/>
            <person name="Hopkins J.F."/>
            <person name="Rensing S.A."/>
            <person name="Schmutz J."/>
            <person name="Symeonidi A."/>
            <person name="Elias M."/>
            <person name="Eveleigh R.J."/>
            <person name="Herman E.K."/>
            <person name="Klute M.J."/>
            <person name="Nakayama T."/>
            <person name="Obornik M."/>
            <person name="Reyes-Prieto A."/>
            <person name="Armbrust E.V."/>
            <person name="Aves S.J."/>
            <person name="Beiko R.G."/>
            <person name="Coutinho P."/>
            <person name="Dacks J.B."/>
            <person name="Durnford D.G."/>
            <person name="Fast N.M."/>
            <person name="Green B.R."/>
            <person name="Grisdale C."/>
            <person name="Hempe F."/>
            <person name="Henrissat B."/>
            <person name="Hoppner M.P."/>
            <person name="Ishida K.-I."/>
            <person name="Kim E."/>
            <person name="Koreny L."/>
            <person name="Kroth P.G."/>
            <person name="Liu Y."/>
            <person name="Malik S.-B."/>
            <person name="Maier U.G."/>
            <person name="McRose D."/>
            <person name="Mock T."/>
            <person name="Neilson J.A."/>
            <person name="Onodera N.T."/>
            <person name="Poole A.M."/>
            <person name="Pritham E.J."/>
            <person name="Richards T.A."/>
            <person name="Rocap G."/>
            <person name="Roy S.W."/>
            <person name="Sarai C."/>
            <person name="Schaack S."/>
            <person name="Shirato S."/>
            <person name="Slamovits C.H."/>
            <person name="Spencer D.F."/>
            <person name="Suzuki S."/>
            <person name="Worden A.Z."/>
            <person name="Zauner S."/>
            <person name="Barry K."/>
            <person name="Bell C."/>
            <person name="Bharti A.K."/>
            <person name="Crow J.A."/>
            <person name="Grimwood J."/>
            <person name="Kramer R."/>
            <person name="Lindquist E."/>
            <person name="Lucas S."/>
            <person name="Salamov A."/>
            <person name="McFadden G.I."/>
            <person name="Lane C.E."/>
            <person name="Keeling P.J."/>
            <person name="Gray M.W."/>
            <person name="Grigoriev I.V."/>
            <person name="Archibald J.M."/>
        </authorList>
    </citation>
    <scope>NUCLEOTIDE SEQUENCE</scope>
    <source>
        <strain evidence="3">CCMP2712</strain>
    </source>
</reference>
<accession>L1JEU9</accession>
<dbReference type="PaxDb" id="55529-EKX46807"/>
<gene>
    <name evidence="1" type="ORF">GUITHDRAFT_152217</name>
</gene>
<reference evidence="2" key="3">
    <citation type="submission" date="2016-03" db="UniProtKB">
        <authorList>
            <consortium name="EnsemblProtists"/>
        </authorList>
    </citation>
    <scope>IDENTIFICATION</scope>
</reference>
<name>L1JEU9_GUITC</name>
<evidence type="ECO:0000313" key="3">
    <source>
        <dbReference type="Proteomes" id="UP000011087"/>
    </source>
</evidence>
<protein>
    <submittedName>
        <fullName evidence="1 2">Uncharacterized protein</fullName>
    </submittedName>
</protein>
<evidence type="ECO:0000313" key="2">
    <source>
        <dbReference type="EnsemblProtists" id="EKX46807"/>
    </source>
</evidence>
<sequence>MFALLTQTMLSEDSGSGYIAYGAGDFDGQSSGHDFYGTVYFPPTGFVNNCDGGRSHNYCDYRQQ</sequence>
<dbReference type="HOGENOM" id="CLU_2872375_0_0_1"/>
<dbReference type="KEGG" id="gtt:GUITHDRAFT_152217"/>
<keyword evidence="3" id="KW-1185">Reference proteome</keyword>
<feature type="non-terminal residue" evidence="1">
    <location>
        <position position="1"/>
    </location>
</feature>
<reference evidence="1 3" key="1">
    <citation type="journal article" date="2012" name="Nature">
        <title>Algal genomes reveal evolutionary mosaicism and the fate of nucleomorphs.</title>
        <authorList>
            <consortium name="DOE Joint Genome Institute"/>
            <person name="Curtis B.A."/>
            <person name="Tanifuji G."/>
            <person name="Burki F."/>
            <person name="Gruber A."/>
            <person name="Irimia M."/>
            <person name="Maruyama S."/>
            <person name="Arias M.C."/>
            <person name="Ball S.G."/>
            <person name="Gile G.H."/>
            <person name="Hirakawa Y."/>
            <person name="Hopkins J.F."/>
            <person name="Kuo A."/>
            <person name="Rensing S.A."/>
            <person name="Schmutz J."/>
            <person name="Symeonidi A."/>
            <person name="Elias M."/>
            <person name="Eveleigh R.J."/>
            <person name="Herman E.K."/>
            <person name="Klute M.J."/>
            <person name="Nakayama T."/>
            <person name="Obornik M."/>
            <person name="Reyes-Prieto A."/>
            <person name="Armbrust E.V."/>
            <person name="Aves S.J."/>
            <person name="Beiko R.G."/>
            <person name="Coutinho P."/>
            <person name="Dacks J.B."/>
            <person name="Durnford D.G."/>
            <person name="Fast N.M."/>
            <person name="Green B.R."/>
            <person name="Grisdale C.J."/>
            <person name="Hempel F."/>
            <person name="Henrissat B."/>
            <person name="Hoppner M.P."/>
            <person name="Ishida K."/>
            <person name="Kim E."/>
            <person name="Koreny L."/>
            <person name="Kroth P.G."/>
            <person name="Liu Y."/>
            <person name="Malik S.B."/>
            <person name="Maier U.G."/>
            <person name="McRose D."/>
            <person name="Mock T."/>
            <person name="Neilson J.A."/>
            <person name="Onodera N.T."/>
            <person name="Poole A.M."/>
            <person name="Pritham E.J."/>
            <person name="Richards T.A."/>
            <person name="Rocap G."/>
            <person name="Roy S.W."/>
            <person name="Sarai C."/>
            <person name="Schaack S."/>
            <person name="Shirato S."/>
            <person name="Slamovits C.H."/>
            <person name="Spencer D.F."/>
            <person name="Suzuki S."/>
            <person name="Worden A.Z."/>
            <person name="Zauner S."/>
            <person name="Barry K."/>
            <person name="Bell C."/>
            <person name="Bharti A.K."/>
            <person name="Crow J.A."/>
            <person name="Grimwood J."/>
            <person name="Kramer R."/>
            <person name="Lindquist E."/>
            <person name="Lucas S."/>
            <person name="Salamov A."/>
            <person name="McFadden G.I."/>
            <person name="Lane C.E."/>
            <person name="Keeling P.J."/>
            <person name="Gray M.W."/>
            <person name="Grigoriev I.V."/>
            <person name="Archibald J.M."/>
        </authorList>
    </citation>
    <scope>NUCLEOTIDE SEQUENCE</scope>
    <source>
        <strain evidence="1 3">CCMP2712</strain>
    </source>
</reference>
<dbReference type="EnsemblProtists" id="EKX46807">
    <property type="protein sequence ID" value="EKX46807"/>
    <property type="gene ID" value="GUITHDRAFT_152217"/>
</dbReference>
<dbReference type="RefSeq" id="XP_005833787.1">
    <property type="nucleotide sequence ID" value="XM_005833730.1"/>
</dbReference>
<organism evidence="1">
    <name type="scientific">Guillardia theta (strain CCMP2712)</name>
    <name type="common">Cryptophyte</name>
    <dbReference type="NCBI Taxonomy" id="905079"/>
    <lineage>
        <taxon>Eukaryota</taxon>
        <taxon>Cryptophyceae</taxon>
        <taxon>Pyrenomonadales</taxon>
        <taxon>Geminigeraceae</taxon>
        <taxon>Guillardia</taxon>
    </lineage>
</organism>
<evidence type="ECO:0000313" key="1">
    <source>
        <dbReference type="EMBL" id="EKX46807.1"/>
    </source>
</evidence>
<dbReference type="Proteomes" id="UP000011087">
    <property type="component" value="Unassembled WGS sequence"/>
</dbReference>
<dbReference type="GeneID" id="17303667"/>
<dbReference type="EMBL" id="JH992992">
    <property type="protein sequence ID" value="EKX46807.1"/>
    <property type="molecule type" value="Genomic_DNA"/>
</dbReference>
<dbReference type="AlphaFoldDB" id="L1JEU9"/>